<dbReference type="EnsemblMetazoa" id="G28676.1">
    <property type="protein sequence ID" value="G28676.1:cds"/>
    <property type="gene ID" value="G28676"/>
</dbReference>
<dbReference type="AlphaFoldDB" id="A0A8W8LKB6"/>
<evidence type="ECO:0000313" key="1">
    <source>
        <dbReference type="EnsemblMetazoa" id="G28676.1:cds"/>
    </source>
</evidence>
<organism evidence="1 2">
    <name type="scientific">Magallana gigas</name>
    <name type="common">Pacific oyster</name>
    <name type="synonym">Crassostrea gigas</name>
    <dbReference type="NCBI Taxonomy" id="29159"/>
    <lineage>
        <taxon>Eukaryota</taxon>
        <taxon>Metazoa</taxon>
        <taxon>Spiralia</taxon>
        <taxon>Lophotrochozoa</taxon>
        <taxon>Mollusca</taxon>
        <taxon>Bivalvia</taxon>
        <taxon>Autobranchia</taxon>
        <taxon>Pteriomorphia</taxon>
        <taxon>Ostreida</taxon>
        <taxon>Ostreoidea</taxon>
        <taxon>Ostreidae</taxon>
        <taxon>Magallana</taxon>
    </lineage>
</organism>
<proteinExistence type="predicted"/>
<reference evidence="1" key="1">
    <citation type="submission" date="2022-08" db="UniProtKB">
        <authorList>
            <consortium name="EnsemblMetazoa"/>
        </authorList>
    </citation>
    <scope>IDENTIFICATION</scope>
    <source>
        <strain evidence="1">05x7-T-G4-1.051#20</strain>
    </source>
</reference>
<accession>A0A8W8LKB6</accession>
<evidence type="ECO:0000313" key="2">
    <source>
        <dbReference type="Proteomes" id="UP000005408"/>
    </source>
</evidence>
<name>A0A8W8LKB6_MAGGI</name>
<sequence length="82" mass="9409">MKRRRLELKAERLSKDASQSILEGVTYRSKKGMDDDAADLEDITIVPLKPSPESRIPTNLRYCADCCCLWGKIDQHPFEAKR</sequence>
<dbReference type="Proteomes" id="UP000005408">
    <property type="component" value="Unassembled WGS sequence"/>
</dbReference>
<protein>
    <submittedName>
        <fullName evidence="1">Uncharacterized protein</fullName>
    </submittedName>
</protein>
<keyword evidence="2" id="KW-1185">Reference proteome</keyword>